<dbReference type="VEuPathDB" id="FungiDB:FVEG_16392"/>
<name>W7MNA5_GIBM7</name>
<evidence type="ECO:0000313" key="2">
    <source>
        <dbReference type="Proteomes" id="UP000009096"/>
    </source>
</evidence>
<dbReference type="GeneID" id="30073268"/>
<dbReference type="KEGG" id="fvr:FVEG_16392"/>
<dbReference type="RefSeq" id="XP_018755231.1">
    <property type="nucleotide sequence ID" value="XM_018905631.1"/>
</dbReference>
<accession>W7MNA5</accession>
<reference evidence="1 2" key="1">
    <citation type="journal article" date="2010" name="Nature">
        <title>Comparative genomics reveals mobile pathogenicity chromosomes in Fusarium.</title>
        <authorList>
            <person name="Ma L.J."/>
            <person name="van der Does H.C."/>
            <person name="Borkovich K.A."/>
            <person name="Coleman J.J."/>
            <person name="Daboussi M.J."/>
            <person name="Di Pietro A."/>
            <person name="Dufresne M."/>
            <person name="Freitag M."/>
            <person name="Grabherr M."/>
            <person name="Henrissat B."/>
            <person name="Houterman P.M."/>
            <person name="Kang S."/>
            <person name="Shim W.B."/>
            <person name="Woloshuk C."/>
            <person name="Xie X."/>
            <person name="Xu J.R."/>
            <person name="Antoniw J."/>
            <person name="Baker S.E."/>
            <person name="Bluhm B.H."/>
            <person name="Breakspear A."/>
            <person name="Brown D.W."/>
            <person name="Butchko R.A."/>
            <person name="Chapman S."/>
            <person name="Coulson R."/>
            <person name="Coutinho P.M."/>
            <person name="Danchin E.G."/>
            <person name="Diener A."/>
            <person name="Gale L.R."/>
            <person name="Gardiner D.M."/>
            <person name="Goff S."/>
            <person name="Hammond-Kosack K.E."/>
            <person name="Hilburn K."/>
            <person name="Hua-Van A."/>
            <person name="Jonkers W."/>
            <person name="Kazan K."/>
            <person name="Kodira C.D."/>
            <person name="Koehrsen M."/>
            <person name="Kumar L."/>
            <person name="Lee Y.H."/>
            <person name="Li L."/>
            <person name="Manners J.M."/>
            <person name="Miranda-Saavedra D."/>
            <person name="Mukherjee M."/>
            <person name="Park G."/>
            <person name="Park J."/>
            <person name="Park S.Y."/>
            <person name="Proctor R.H."/>
            <person name="Regev A."/>
            <person name="Ruiz-Roldan M.C."/>
            <person name="Sain D."/>
            <person name="Sakthikumar S."/>
            <person name="Sykes S."/>
            <person name="Schwartz D.C."/>
            <person name="Turgeon B.G."/>
            <person name="Wapinski I."/>
            <person name="Yoder O."/>
            <person name="Young S."/>
            <person name="Zeng Q."/>
            <person name="Zhou S."/>
            <person name="Galagan J."/>
            <person name="Cuomo C.A."/>
            <person name="Kistler H.C."/>
            <person name="Rep M."/>
        </authorList>
    </citation>
    <scope>NUCLEOTIDE SEQUENCE [LARGE SCALE GENOMIC DNA]</scope>
    <source>
        <strain evidence="2">M3125 / FGSC 7600</strain>
    </source>
</reference>
<evidence type="ECO:0000313" key="1">
    <source>
        <dbReference type="EMBL" id="EWG49040.1"/>
    </source>
</evidence>
<dbReference type="EMBL" id="DS022252">
    <property type="protein sequence ID" value="EWG49040.1"/>
    <property type="molecule type" value="Genomic_DNA"/>
</dbReference>
<dbReference type="Proteomes" id="UP000009096">
    <property type="component" value="Chromosome 10"/>
</dbReference>
<sequence length="183" mass="21313">MPNPSIFRIELVRNHKGITSENWNSSSPCYLATSGEMFRDGCVRSHSLDILIYYQDMAETRHQLEILTPCQPSQPCTPRPLTYDVYDSEIPRYLDCETRDYEQIPIGASHSDPGYCLNRYPTSQIWRLLSEASLKLNTLWSKNFRCPRKYQAQFPLSPYGIEFQYSYRVLFLFLDTLTGSSLE</sequence>
<dbReference type="EMBL" id="CM000587">
    <property type="protein sequence ID" value="EWG49040.1"/>
    <property type="molecule type" value="Genomic_DNA"/>
</dbReference>
<organism evidence="1 2">
    <name type="scientific">Gibberella moniliformis (strain M3125 / FGSC 7600)</name>
    <name type="common">Maize ear and stalk rot fungus</name>
    <name type="synonym">Fusarium verticillioides</name>
    <dbReference type="NCBI Taxonomy" id="334819"/>
    <lineage>
        <taxon>Eukaryota</taxon>
        <taxon>Fungi</taxon>
        <taxon>Dikarya</taxon>
        <taxon>Ascomycota</taxon>
        <taxon>Pezizomycotina</taxon>
        <taxon>Sordariomycetes</taxon>
        <taxon>Hypocreomycetidae</taxon>
        <taxon>Hypocreales</taxon>
        <taxon>Nectriaceae</taxon>
        <taxon>Fusarium</taxon>
        <taxon>Fusarium fujikuroi species complex</taxon>
    </lineage>
</organism>
<keyword evidence="2" id="KW-1185">Reference proteome</keyword>
<protein>
    <submittedName>
        <fullName evidence="1">Uncharacterized protein</fullName>
    </submittedName>
</protein>
<gene>
    <name evidence="1" type="ORF">FVEG_16392</name>
</gene>
<proteinExistence type="predicted"/>
<dbReference type="AlphaFoldDB" id="W7MNA5"/>